<accession>M3A190</accession>
<keyword evidence="1" id="KW-0472">Membrane</keyword>
<evidence type="ECO:0000313" key="2">
    <source>
        <dbReference type="EMBL" id="EME66743.1"/>
    </source>
</evidence>
<protein>
    <recommendedName>
        <fullName evidence="4">Integral membrane protein</fullName>
    </recommendedName>
</protein>
<sequence>MSYLPAVLVSLVASVGVMIGSVGPWVSFLALSTHGVEGDGAVTLVLGALAAAALVSIVRGGGTAGFGRRWASPVIGALCLSIAVLDLSEVASFGTEFFGYRLGVQIGWGLWLMTISSLVLLVAGVSAAKKTRKK</sequence>
<feature type="transmembrane region" description="Helical" evidence="1">
    <location>
        <begin position="7"/>
        <end position="28"/>
    </location>
</feature>
<comment type="caution">
    <text evidence="2">The sequence shown here is derived from an EMBL/GenBank/DDBJ whole genome shotgun (WGS) entry which is preliminary data.</text>
</comment>
<dbReference type="EMBL" id="AOEX01000017">
    <property type="protein sequence ID" value="EME66743.1"/>
    <property type="molecule type" value="Genomic_DNA"/>
</dbReference>
<keyword evidence="1" id="KW-0812">Transmembrane</keyword>
<feature type="transmembrane region" description="Helical" evidence="1">
    <location>
        <begin position="108"/>
        <end position="128"/>
    </location>
</feature>
<keyword evidence="1" id="KW-1133">Transmembrane helix</keyword>
<evidence type="ECO:0008006" key="4">
    <source>
        <dbReference type="Google" id="ProtNLM"/>
    </source>
</evidence>
<feature type="transmembrane region" description="Helical" evidence="1">
    <location>
        <begin position="70"/>
        <end position="88"/>
    </location>
</feature>
<reference evidence="2 3" key="1">
    <citation type="journal article" date="2013" name="Genome Announc.">
        <title>Draft Genome Sequence of Rhodococcus ruber Strain BKS 20-38.</title>
        <authorList>
            <person name="Bala M."/>
            <person name="Kumar S."/>
            <person name="Raghava G.P."/>
            <person name="Mayilraj S."/>
        </authorList>
    </citation>
    <scope>NUCLEOTIDE SEQUENCE [LARGE SCALE GENOMIC DNA]</scope>
    <source>
        <strain evidence="2 3">BKS 20-38</strain>
    </source>
</reference>
<feature type="transmembrane region" description="Helical" evidence="1">
    <location>
        <begin position="40"/>
        <end position="58"/>
    </location>
</feature>
<dbReference type="PATRIC" id="fig|1278076.4.peg.750"/>
<gene>
    <name evidence="2" type="ORF">G352_03626</name>
</gene>
<evidence type="ECO:0000313" key="3">
    <source>
        <dbReference type="Proteomes" id="UP000011731"/>
    </source>
</evidence>
<evidence type="ECO:0000256" key="1">
    <source>
        <dbReference type="SAM" id="Phobius"/>
    </source>
</evidence>
<dbReference type="AlphaFoldDB" id="M3A190"/>
<organism evidence="2 3">
    <name type="scientific">Rhodococcus ruber BKS 20-38</name>
    <dbReference type="NCBI Taxonomy" id="1278076"/>
    <lineage>
        <taxon>Bacteria</taxon>
        <taxon>Bacillati</taxon>
        <taxon>Actinomycetota</taxon>
        <taxon>Actinomycetes</taxon>
        <taxon>Mycobacteriales</taxon>
        <taxon>Nocardiaceae</taxon>
        <taxon>Rhodococcus</taxon>
    </lineage>
</organism>
<keyword evidence="3" id="KW-1185">Reference proteome</keyword>
<name>M3A190_9NOCA</name>
<dbReference type="Proteomes" id="UP000011731">
    <property type="component" value="Unassembled WGS sequence"/>
</dbReference>
<proteinExistence type="predicted"/>